<keyword evidence="8" id="KW-0676">Redox-active center</keyword>
<dbReference type="PANTHER" id="PTHR42801">
    <property type="entry name" value="THIOREDOXIN-DEPENDENT PEROXIDE REDUCTASE"/>
    <property type="match status" value="1"/>
</dbReference>
<dbReference type="PIRSF" id="PIRSF000239">
    <property type="entry name" value="AHPC"/>
    <property type="match status" value="1"/>
</dbReference>
<accession>A0ABV4BI84</accession>
<comment type="subunit">
    <text evidence="2">Monomer.</text>
</comment>
<evidence type="ECO:0000256" key="4">
    <source>
        <dbReference type="ARBA" id="ARBA00022559"/>
    </source>
</evidence>
<keyword evidence="6 14" id="KW-0560">Oxidoreductase</keyword>
<comment type="caution">
    <text evidence="14">The sequence shown here is derived from an EMBL/GenBank/DDBJ whole genome shotgun (WGS) entry which is preliminary data.</text>
</comment>
<evidence type="ECO:0000313" key="15">
    <source>
        <dbReference type="Proteomes" id="UP001564408"/>
    </source>
</evidence>
<dbReference type="InterPro" id="IPR036249">
    <property type="entry name" value="Thioredoxin-like_sf"/>
</dbReference>
<evidence type="ECO:0000256" key="1">
    <source>
        <dbReference type="ARBA" id="ARBA00003330"/>
    </source>
</evidence>
<keyword evidence="5" id="KW-0049">Antioxidant</keyword>
<comment type="catalytic activity">
    <reaction evidence="12">
        <text>a hydroperoxide + [thioredoxin]-dithiol = an alcohol + [thioredoxin]-disulfide + H2O</text>
        <dbReference type="Rhea" id="RHEA:62620"/>
        <dbReference type="Rhea" id="RHEA-COMP:10698"/>
        <dbReference type="Rhea" id="RHEA-COMP:10700"/>
        <dbReference type="ChEBI" id="CHEBI:15377"/>
        <dbReference type="ChEBI" id="CHEBI:29950"/>
        <dbReference type="ChEBI" id="CHEBI:30879"/>
        <dbReference type="ChEBI" id="CHEBI:35924"/>
        <dbReference type="ChEBI" id="CHEBI:50058"/>
        <dbReference type="EC" id="1.11.1.24"/>
    </reaction>
</comment>
<evidence type="ECO:0000256" key="3">
    <source>
        <dbReference type="ARBA" id="ARBA00013017"/>
    </source>
</evidence>
<evidence type="ECO:0000256" key="5">
    <source>
        <dbReference type="ARBA" id="ARBA00022862"/>
    </source>
</evidence>
<evidence type="ECO:0000256" key="9">
    <source>
        <dbReference type="ARBA" id="ARBA00032824"/>
    </source>
</evidence>
<evidence type="ECO:0000256" key="6">
    <source>
        <dbReference type="ARBA" id="ARBA00023002"/>
    </source>
</evidence>
<evidence type="ECO:0000256" key="11">
    <source>
        <dbReference type="ARBA" id="ARBA00042639"/>
    </source>
</evidence>
<dbReference type="InterPro" id="IPR000866">
    <property type="entry name" value="AhpC/TSA"/>
</dbReference>
<reference evidence="14 15" key="1">
    <citation type="submission" date="2024-05" db="EMBL/GenBank/DDBJ databases">
        <title>Genome Sequence and Characterization of the New Strain Purple Sulfur Bacterium of Genus Thioalkalicoccus.</title>
        <authorList>
            <person name="Bryantseva I.A."/>
            <person name="Kyndt J.A."/>
            <person name="Imhoff J.F."/>
        </authorList>
    </citation>
    <scope>NUCLEOTIDE SEQUENCE [LARGE SCALE GENOMIC DNA]</scope>
    <source>
        <strain evidence="14 15">Um2</strain>
    </source>
</reference>
<organism evidence="14 15">
    <name type="scientific">Thioalkalicoccus limnaeus</name>
    <dbReference type="NCBI Taxonomy" id="120681"/>
    <lineage>
        <taxon>Bacteria</taxon>
        <taxon>Pseudomonadati</taxon>
        <taxon>Pseudomonadota</taxon>
        <taxon>Gammaproteobacteria</taxon>
        <taxon>Chromatiales</taxon>
        <taxon>Chromatiaceae</taxon>
        <taxon>Thioalkalicoccus</taxon>
    </lineage>
</organism>
<dbReference type="Proteomes" id="UP001564408">
    <property type="component" value="Unassembled WGS sequence"/>
</dbReference>
<gene>
    <name evidence="14" type="ORF">ABC977_14940</name>
</gene>
<dbReference type="InterPro" id="IPR050924">
    <property type="entry name" value="Peroxiredoxin_BCP/PrxQ"/>
</dbReference>
<dbReference type="Pfam" id="PF00578">
    <property type="entry name" value="AhpC-TSA"/>
    <property type="match status" value="1"/>
</dbReference>
<dbReference type="RefSeq" id="WP_369668086.1">
    <property type="nucleotide sequence ID" value="NZ_JBDKXB010000026.1"/>
</dbReference>
<keyword evidence="4 14" id="KW-0575">Peroxidase</keyword>
<dbReference type="Gene3D" id="3.40.30.10">
    <property type="entry name" value="Glutaredoxin"/>
    <property type="match status" value="1"/>
</dbReference>
<dbReference type="EMBL" id="JBDKXB010000026">
    <property type="protein sequence ID" value="MEY6433699.1"/>
    <property type="molecule type" value="Genomic_DNA"/>
</dbReference>
<dbReference type="PANTHER" id="PTHR42801:SF4">
    <property type="entry name" value="AHPC_TSA FAMILY PROTEIN"/>
    <property type="match status" value="1"/>
</dbReference>
<dbReference type="EC" id="1.11.1.24" evidence="3"/>
<feature type="domain" description="Thioredoxin" evidence="13">
    <location>
        <begin position="2"/>
        <end position="156"/>
    </location>
</feature>
<dbReference type="SUPFAM" id="SSF52833">
    <property type="entry name" value="Thioredoxin-like"/>
    <property type="match status" value="1"/>
</dbReference>
<keyword evidence="7" id="KW-1015">Disulfide bond</keyword>
<evidence type="ECO:0000256" key="2">
    <source>
        <dbReference type="ARBA" id="ARBA00011245"/>
    </source>
</evidence>
<evidence type="ECO:0000256" key="8">
    <source>
        <dbReference type="ARBA" id="ARBA00023284"/>
    </source>
</evidence>
<dbReference type="GO" id="GO:0140824">
    <property type="term" value="F:thioredoxin-dependent peroxiredoxin activity"/>
    <property type="evidence" value="ECO:0007669"/>
    <property type="project" value="UniProtKB-EC"/>
</dbReference>
<comment type="similarity">
    <text evidence="10">Belongs to the peroxiredoxin family. BCP/PrxQ subfamily.</text>
</comment>
<name>A0ABV4BI84_9GAMM</name>
<evidence type="ECO:0000256" key="12">
    <source>
        <dbReference type="ARBA" id="ARBA00049091"/>
    </source>
</evidence>
<dbReference type="InterPro" id="IPR024706">
    <property type="entry name" value="Peroxiredoxin_AhpC-typ"/>
</dbReference>
<dbReference type="CDD" id="cd03017">
    <property type="entry name" value="PRX_BCP"/>
    <property type="match status" value="1"/>
</dbReference>
<proteinExistence type="inferred from homology"/>
<dbReference type="PROSITE" id="PS51352">
    <property type="entry name" value="THIOREDOXIN_2"/>
    <property type="match status" value="1"/>
</dbReference>
<keyword evidence="15" id="KW-1185">Reference proteome</keyword>
<comment type="function">
    <text evidence="1">Thiol-specific peroxidase that catalyzes the reduction of hydrogen peroxide and organic hydroperoxides to water and alcohols, respectively. Plays a role in cell protection against oxidative stress by detoxifying peroxides and as sensor of hydrogen peroxide-mediated signaling events.</text>
</comment>
<evidence type="ECO:0000256" key="7">
    <source>
        <dbReference type="ARBA" id="ARBA00023157"/>
    </source>
</evidence>
<protein>
    <recommendedName>
        <fullName evidence="3">thioredoxin-dependent peroxiredoxin</fullName>
        <ecNumber evidence="3">1.11.1.24</ecNumber>
    </recommendedName>
    <alternativeName>
        <fullName evidence="9">Thioredoxin peroxidase</fullName>
    </alternativeName>
    <alternativeName>
        <fullName evidence="11">Thioredoxin-dependent peroxiredoxin Bcp</fullName>
    </alternativeName>
</protein>
<evidence type="ECO:0000259" key="13">
    <source>
        <dbReference type="PROSITE" id="PS51352"/>
    </source>
</evidence>
<evidence type="ECO:0000256" key="10">
    <source>
        <dbReference type="ARBA" id="ARBA00038489"/>
    </source>
</evidence>
<sequence length="165" mass="18290">MLQTGDQAPLFSLLDADLERVDLSRFLGQRRVVLYFYPRDDTPGCTLEALEFTDLHPDYEALGTEILGISRDSCVSHGAFRDKHGISVRLLADLDGEVCEAYGVWRVKEAHGDRRMGILRSTFIITPDGRIRHALYDVKPRGHAGQVLDLVRALPPDAAISSAAT</sequence>
<dbReference type="InterPro" id="IPR013766">
    <property type="entry name" value="Thioredoxin_domain"/>
</dbReference>
<evidence type="ECO:0000313" key="14">
    <source>
        <dbReference type="EMBL" id="MEY6433699.1"/>
    </source>
</evidence>